<feature type="domain" description="Pyridoxamine 5'-phosphate oxidase N-terminal" evidence="2">
    <location>
        <begin position="1"/>
        <end position="110"/>
    </location>
</feature>
<evidence type="ECO:0000256" key="1">
    <source>
        <dbReference type="ARBA" id="ARBA00023002"/>
    </source>
</evidence>
<proteinExistence type="predicted"/>
<keyword evidence="1" id="KW-0560">Oxidoreductase</keyword>
<reference evidence="4" key="1">
    <citation type="submission" date="2020-09" db="EMBL/GenBank/DDBJ databases">
        <title>The genome sequence of strain Labrenzia suaedae 4C16A.</title>
        <authorList>
            <person name="Liu Y."/>
        </authorList>
    </citation>
    <scope>NUCLEOTIDE SEQUENCE [LARGE SCALE GENOMIC DNA]</scope>
    <source>
        <strain evidence="4">4C16A</strain>
    </source>
</reference>
<dbReference type="Gene3D" id="2.30.110.10">
    <property type="entry name" value="Electron Transport, Fmn-binding Protein, Chain A"/>
    <property type="match status" value="1"/>
</dbReference>
<protein>
    <submittedName>
        <fullName evidence="3">Pyridoxamine 5'-phosphate oxidase family protein</fullName>
    </submittedName>
</protein>
<evidence type="ECO:0000313" key="3">
    <source>
        <dbReference type="EMBL" id="MBD8894121.1"/>
    </source>
</evidence>
<dbReference type="Pfam" id="PF01243">
    <property type="entry name" value="PNPOx_N"/>
    <property type="match status" value="1"/>
</dbReference>
<dbReference type="Proteomes" id="UP000632063">
    <property type="component" value="Unassembled WGS sequence"/>
</dbReference>
<dbReference type="SUPFAM" id="SSF50475">
    <property type="entry name" value="FMN-binding split barrel"/>
    <property type="match status" value="1"/>
</dbReference>
<comment type="caution">
    <text evidence="3">The sequence shown here is derived from an EMBL/GenBank/DDBJ whole genome shotgun (WGS) entry which is preliminary data.</text>
</comment>
<gene>
    <name evidence="3" type="ORF">IG616_21455</name>
</gene>
<accession>A0ABR9CTA8</accession>
<sequence>MKREVADFLQSHCVGVLATLAADGSPQAATIFYIFDNEGGLIFKSRATSEHIIGLEKNSLAAVAVYDHESNYKEKTGVQLKGVVSRITDFSRMSDYIVQYGKSFEGSLEKFSPVAELISSAASSTLYRFQVSSFKYTDSAAGIADIEYRTW</sequence>
<organism evidence="3 4">
    <name type="scientific">Roseibium litorale</name>
    <dbReference type="NCBI Taxonomy" id="2803841"/>
    <lineage>
        <taxon>Bacteria</taxon>
        <taxon>Pseudomonadati</taxon>
        <taxon>Pseudomonadota</taxon>
        <taxon>Alphaproteobacteria</taxon>
        <taxon>Hyphomicrobiales</taxon>
        <taxon>Stappiaceae</taxon>
        <taxon>Roseibium</taxon>
    </lineage>
</organism>
<dbReference type="InterPro" id="IPR012349">
    <property type="entry name" value="Split_barrel_FMN-bd"/>
</dbReference>
<reference evidence="3 4" key="2">
    <citation type="journal article" date="2021" name="Int. J. Syst. Evol. Microbiol.">
        <title>Roseibium litorale sp. nov., isolated from a tidal flat sediment and proposal for the reclassification of Labrenzia polysiphoniae as Roseibium polysiphoniae comb. nov.</title>
        <authorList>
            <person name="Liu Y."/>
            <person name="Pei T."/>
            <person name="Du J."/>
            <person name="Chao M."/>
            <person name="Deng M.R."/>
            <person name="Zhu H."/>
        </authorList>
    </citation>
    <scope>NUCLEOTIDE SEQUENCE [LARGE SCALE GENOMIC DNA]</scope>
    <source>
        <strain evidence="3 4">4C16A</strain>
    </source>
</reference>
<dbReference type="PANTHER" id="PTHR35176">
    <property type="entry name" value="HEME OXYGENASE HI_0854-RELATED"/>
    <property type="match status" value="1"/>
</dbReference>
<keyword evidence="4" id="KW-1185">Reference proteome</keyword>
<dbReference type="PANTHER" id="PTHR35176:SF6">
    <property type="entry name" value="HEME OXYGENASE HI_0854-RELATED"/>
    <property type="match status" value="1"/>
</dbReference>
<dbReference type="InterPro" id="IPR011576">
    <property type="entry name" value="Pyridox_Oxase_N"/>
</dbReference>
<dbReference type="RefSeq" id="WP_192150775.1">
    <property type="nucleotide sequence ID" value="NZ_JACYXI010000021.1"/>
</dbReference>
<dbReference type="InterPro" id="IPR052019">
    <property type="entry name" value="F420H2_bilvrd_red/Heme_oxyg"/>
</dbReference>
<evidence type="ECO:0000259" key="2">
    <source>
        <dbReference type="Pfam" id="PF01243"/>
    </source>
</evidence>
<evidence type="ECO:0000313" key="4">
    <source>
        <dbReference type="Proteomes" id="UP000632063"/>
    </source>
</evidence>
<dbReference type="EMBL" id="JACYXI010000021">
    <property type="protein sequence ID" value="MBD8894121.1"/>
    <property type="molecule type" value="Genomic_DNA"/>
</dbReference>
<name>A0ABR9CTA8_9HYPH</name>